<dbReference type="PANTHER" id="PTHR10948">
    <property type="entry name" value="TRANSPOSASE"/>
    <property type="match status" value="1"/>
</dbReference>
<sequence length="203" mass="23356">MRRMLTVEDREEISRGVAQGLEFVVIAARIGRNPSVVSREVARHGGREGYRARRAERAATQARRRPTPLRLDTEPELREAVVGLLRRSYSPEQVAGRLRRDHPGEKARRVSHEAIYSWIYALPVRELQRQGIALRSGRTRRRGRTAPVNRAPRITGIRWIDERPTETEDRRVPGHWEGDLVRHEALCNRAEVKDLRRCVVAAA</sequence>
<dbReference type="AlphaFoldDB" id="A0A8J3CIJ0"/>
<dbReference type="InterPro" id="IPR053392">
    <property type="entry name" value="Transposase_IS30-like"/>
</dbReference>
<dbReference type="Pfam" id="PF13936">
    <property type="entry name" value="HTH_38"/>
    <property type="match status" value="1"/>
</dbReference>
<evidence type="ECO:0000313" key="3">
    <source>
        <dbReference type="EMBL" id="GGM81100.1"/>
    </source>
</evidence>
<dbReference type="GO" id="GO:0006310">
    <property type="term" value="P:DNA recombination"/>
    <property type="evidence" value="ECO:0007669"/>
    <property type="project" value="UniProtKB-KW"/>
</dbReference>
<keyword evidence="1" id="KW-0233">DNA recombination</keyword>
<reference evidence="3" key="1">
    <citation type="journal article" date="2014" name="Int. J. Syst. Evol. Microbiol.">
        <title>Complete genome sequence of Corynebacterium casei LMG S-19264T (=DSM 44701T), isolated from a smear-ripened cheese.</title>
        <authorList>
            <consortium name="US DOE Joint Genome Institute (JGI-PGF)"/>
            <person name="Walter F."/>
            <person name="Albersmeier A."/>
            <person name="Kalinowski J."/>
            <person name="Ruckert C."/>
        </authorList>
    </citation>
    <scope>NUCLEOTIDE SEQUENCE</scope>
    <source>
        <strain evidence="3">CGMCC 4.5737</strain>
    </source>
</reference>
<evidence type="ECO:0000256" key="1">
    <source>
        <dbReference type="ARBA" id="ARBA00023172"/>
    </source>
</evidence>
<dbReference type="InterPro" id="IPR025246">
    <property type="entry name" value="IS30-like_HTH"/>
</dbReference>
<dbReference type="Proteomes" id="UP000637578">
    <property type="component" value="Unassembled WGS sequence"/>
</dbReference>
<dbReference type="GO" id="GO:0032196">
    <property type="term" value="P:transposition"/>
    <property type="evidence" value="ECO:0007669"/>
    <property type="project" value="TreeGrafter"/>
</dbReference>
<keyword evidence="4" id="KW-1185">Reference proteome</keyword>
<protein>
    <recommendedName>
        <fullName evidence="2">Transposase IS30-like HTH domain-containing protein</fullName>
    </recommendedName>
</protein>
<dbReference type="EMBL" id="BMMK01000051">
    <property type="protein sequence ID" value="GGM81100.1"/>
    <property type="molecule type" value="Genomic_DNA"/>
</dbReference>
<dbReference type="GO" id="GO:0005829">
    <property type="term" value="C:cytosol"/>
    <property type="evidence" value="ECO:0007669"/>
    <property type="project" value="TreeGrafter"/>
</dbReference>
<comment type="caution">
    <text evidence="3">The sequence shown here is derived from an EMBL/GenBank/DDBJ whole genome shotgun (WGS) entry which is preliminary data.</text>
</comment>
<gene>
    <name evidence="3" type="ORF">GCM10012275_59710</name>
</gene>
<dbReference type="GO" id="GO:0004803">
    <property type="term" value="F:transposase activity"/>
    <property type="evidence" value="ECO:0007669"/>
    <property type="project" value="TreeGrafter"/>
</dbReference>
<accession>A0A8J3CIJ0</accession>
<dbReference type="InterPro" id="IPR051917">
    <property type="entry name" value="Transposase-Integrase"/>
</dbReference>
<evidence type="ECO:0000259" key="2">
    <source>
        <dbReference type="Pfam" id="PF13936"/>
    </source>
</evidence>
<feature type="domain" description="Transposase IS30-like HTH" evidence="2">
    <location>
        <begin position="2"/>
        <end position="44"/>
    </location>
</feature>
<dbReference type="NCBIfam" id="NF033563">
    <property type="entry name" value="transpos_IS30"/>
    <property type="match status" value="1"/>
</dbReference>
<dbReference type="PANTHER" id="PTHR10948:SF23">
    <property type="entry name" value="TRANSPOSASE INSI FOR INSERTION SEQUENCE ELEMENT IS30A-RELATED"/>
    <property type="match status" value="1"/>
</dbReference>
<organism evidence="3 4">
    <name type="scientific">Longimycelium tulufanense</name>
    <dbReference type="NCBI Taxonomy" id="907463"/>
    <lineage>
        <taxon>Bacteria</taxon>
        <taxon>Bacillati</taxon>
        <taxon>Actinomycetota</taxon>
        <taxon>Actinomycetes</taxon>
        <taxon>Pseudonocardiales</taxon>
        <taxon>Pseudonocardiaceae</taxon>
        <taxon>Longimycelium</taxon>
    </lineage>
</organism>
<proteinExistence type="predicted"/>
<name>A0A8J3CIJ0_9PSEU</name>
<evidence type="ECO:0000313" key="4">
    <source>
        <dbReference type="Proteomes" id="UP000637578"/>
    </source>
</evidence>
<reference evidence="3" key="2">
    <citation type="submission" date="2020-09" db="EMBL/GenBank/DDBJ databases">
        <authorList>
            <person name="Sun Q."/>
            <person name="Zhou Y."/>
        </authorList>
    </citation>
    <scope>NUCLEOTIDE SEQUENCE</scope>
    <source>
        <strain evidence="3">CGMCC 4.5737</strain>
    </source>
</reference>